<dbReference type="EMBL" id="CP071091">
    <property type="protein sequence ID" value="QSQ14186.1"/>
    <property type="molecule type" value="Genomic_DNA"/>
</dbReference>
<keyword evidence="1" id="KW-0472">Membrane</keyword>
<name>A0ABX7N618_9BACT</name>
<organism evidence="2 3">
    <name type="scientific">Myxococcus landrumensis</name>
    <dbReference type="NCBI Taxonomy" id="2813577"/>
    <lineage>
        <taxon>Bacteria</taxon>
        <taxon>Pseudomonadati</taxon>
        <taxon>Myxococcota</taxon>
        <taxon>Myxococcia</taxon>
        <taxon>Myxococcales</taxon>
        <taxon>Cystobacterineae</taxon>
        <taxon>Myxococcaceae</taxon>
        <taxon>Myxococcus</taxon>
    </lineage>
</organism>
<keyword evidence="1" id="KW-0812">Transmembrane</keyword>
<protein>
    <submittedName>
        <fullName evidence="2">Uncharacterized protein</fullName>
    </submittedName>
</protein>
<keyword evidence="3" id="KW-1185">Reference proteome</keyword>
<dbReference type="Proteomes" id="UP000663090">
    <property type="component" value="Chromosome"/>
</dbReference>
<keyword evidence="1" id="KW-1133">Transmembrane helix</keyword>
<accession>A0ABX7N618</accession>
<proteinExistence type="predicted"/>
<reference evidence="2 3" key="1">
    <citation type="submission" date="2021-02" db="EMBL/GenBank/DDBJ databases">
        <title>De Novo genome assembly of isolated myxobacteria.</title>
        <authorList>
            <person name="Stevens D.C."/>
        </authorList>
    </citation>
    <scope>NUCLEOTIDE SEQUENCE [LARGE SCALE GENOMIC DNA]</scope>
    <source>
        <strain evidence="2 3">SCHIC003</strain>
    </source>
</reference>
<evidence type="ECO:0000313" key="2">
    <source>
        <dbReference type="EMBL" id="QSQ14186.1"/>
    </source>
</evidence>
<feature type="transmembrane region" description="Helical" evidence="1">
    <location>
        <begin position="6"/>
        <end position="26"/>
    </location>
</feature>
<sequence>METLGDWFKVLWPFAALIALLVVSNVRELRQADKLYQSIEQGLLDEVKAMLAKHSFPSRRTDVVAKSIVRAVEARQPAILEFLLSTDLKLHTWSQKLGSFLYEQSLKGGWRGTLLWRSQQGYPFVPWRDLSEKDKARLRNKASRANPLEPVKVQLRRDVGKWTVP</sequence>
<dbReference type="RefSeq" id="WP_206715980.1">
    <property type="nucleotide sequence ID" value="NZ_CP071091.1"/>
</dbReference>
<evidence type="ECO:0000256" key="1">
    <source>
        <dbReference type="SAM" id="Phobius"/>
    </source>
</evidence>
<evidence type="ECO:0000313" key="3">
    <source>
        <dbReference type="Proteomes" id="UP000663090"/>
    </source>
</evidence>
<gene>
    <name evidence="2" type="ORF">JY572_38750</name>
</gene>